<feature type="transmembrane region" description="Helical" evidence="1">
    <location>
        <begin position="7"/>
        <end position="29"/>
    </location>
</feature>
<organism evidence="2 3">
    <name type="scientific">Ureibacillus acetophenoni</name>
    <dbReference type="NCBI Taxonomy" id="614649"/>
    <lineage>
        <taxon>Bacteria</taxon>
        <taxon>Bacillati</taxon>
        <taxon>Bacillota</taxon>
        <taxon>Bacilli</taxon>
        <taxon>Bacillales</taxon>
        <taxon>Caryophanaceae</taxon>
        <taxon>Ureibacillus</taxon>
    </lineage>
</organism>
<reference evidence="3" key="1">
    <citation type="submission" date="2017-08" db="EMBL/GenBank/DDBJ databases">
        <authorList>
            <person name="Varghese N."/>
            <person name="Submissions S."/>
        </authorList>
    </citation>
    <scope>NUCLEOTIDE SEQUENCE [LARGE SCALE GENOMIC DNA]</scope>
    <source>
        <strain evidence="3">JC23</strain>
    </source>
</reference>
<dbReference type="Proteomes" id="UP000219252">
    <property type="component" value="Unassembled WGS sequence"/>
</dbReference>
<dbReference type="AlphaFoldDB" id="A0A285UFH9"/>
<feature type="transmembrane region" description="Helical" evidence="1">
    <location>
        <begin position="65"/>
        <end position="82"/>
    </location>
</feature>
<evidence type="ECO:0000313" key="3">
    <source>
        <dbReference type="Proteomes" id="UP000219252"/>
    </source>
</evidence>
<feature type="transmembrane region" description="Helical" evidence="1">
    <location>
        <begin position="41"/>
        <end position="58"/>
    </location>
</feature>
<evidence type="ECO:0008006" key="4">
    <source>
        <dbReference type="Google" id="ProtNLM"/>
    </source>
</evidence>
<proteinExistence type="predicted"/>
<keyword evidence="1" id="KW-1133">Transmembrane helix</keyword>
<evidence type="ECO:0000313" key="2">
    <source>
        <dbReference type="EMBL" id="SOC40427.1"/>
    </source>
</evidence>
<evidence type="ECO:0000256" key="1">
    <source>
        <dbReference type="SAM" id="Phobius"/>
    </source>
</evidence>
<keyword evidence="1" id="KW-0472">Membrane</keyword>
<accession>A0A285UFH9</accession>
<dbReference type="EMBL" id="OBQC01000008">
    <property type="protein sequence ID" value="SOC40427.1"/>
    <property type="molecule type" value="Genomic_DNA"/>
</dbReference>
<feature type="transmembrane region" description="Helical" evidence="1">
    <location>
        <begin position="88"/>
        <end position="107"/>
    </location>
</feature>
<protein>
    <recommendedName>
        <fullName evidence="4">DUF2069 domain-containing protein</fullName>
    </recommendedName>
</protein>
<keyword evidence="3" id="KW-1185">Reference proteome</keyword>
<gene>
    <name evidence="2" type="ORF">SAMN05877842_1083</name>
</gene>
<keyword evidence="1" id="KW-0812">Transmembrane</keyword>
<name>A0A285UFH9_9BACL</name>
<sequence>MRNIHKFGKLLGIFSGIISLGLWFIFVFFNPYAAPANTPTLITFVMLFLPACLAIYASARVKLSLLLAAFVWSLPISLYVYFTPGIFSWFGITSLAYLFSFILIFVSHKISEMKKIRQDHLSNTG</sequence>